<dbReference type="GO" id="GO:0016538">
    <property type="term" value="F:cyclin-dependent protein serine/threonine kinase regulator activity"/>
    <property type="evidence" value="ECO:0007669"/>
    <property type="project" value="InterPro"/>
</dbReference>
<dbReference type="Proteomes" id="UP001218218">
    <property type="component" value="Unassembled WGS sequence"/>
</dbReference>
<keyword evidence="2" id="KW-1185">Reference proteome</keyword>
<sequence>MRTSTYCHVILPKQLLRLVPKNFFNEDQGTLPLLSEPEWRGKYRHNPESRLGAL</sequence>
<comment type="caution">
    <text evidence="1">The sequence shown here is derived from an EMBL/GenBank/DDBJ whole genome shotgun (WGS) entry which is preliminary data.</text>
</comment>
<dbReference type="SUPFAM" id="SSF55637">
    <property type="entry name" value="Cell cycle regulatory proteins"/>
    <property type="match status" value="1"/>
</dbReference>
<evidence type="ECO:0000313" key="2">
    <source>
        <dbReference type="Proteomes" id="UP001218218"/>
    </source>
</evidence>
<accession>A0AAD7AMT7</accession>
<dbReference type="InterPro" id="IPR000789">
    <property type="entry name" value="Cyclin-dep_kinase_reg-sub"/>
</dbReference>
<dbReference type="EMBL" id="JARIHO010000004">
    <property type="protein sequence ID" value="KAJ7362693.1"/>
    <property type="molecule type" value="Genomic_DNA"/>
</dbReference>
<dbReference type="SMART" id="SM01084">
    <property type="entry name" value="CKS"/>
    <property type="match status" value="1"/>
</dbReference>
<evidence type="ECO:0000313" key="1">
    <source>
        <dbReference type="EMBL" id="KAJ7362693.1"/>
    </source>
</evidence>
<organism evidence="1 2">
    <name type="scientific">Mycena albidolilacea</name>
    <dbReference type="NCBI Taxonomy" id="1033008"/>
    <lineage>
        <taxon>Eukaryota</taxon>
        <taxon>Fungi</taxon>
        <taxon>Dikarya</taxon>
        <taxon>Basidiomycota</taxon>
        <taxon>Agaricomycotina</taxon>
        <taxon>Agaricomycetes</taxon>
        <taxon>Agaricomycetidae</taxon>
        <taxon>Agaricales</taxon>
        <taxon>Marasmiineae</taxon>
        <taxon>Mycenaceae</taxon>
        <taxon>Mycena</taxon>
    </lineage>
</organism>
<dbReference type="InterPro" id="IPR036858">
    <property type="entry name" value="Cyclin-dep_kinase_reg-sub_sf"/>
</dbReference>
<dbReference type="AlphaFoldDB" id="A0AAD7AMT7"/>
<dbReference type="Gene3D" id="3.30.170.10">
    <property type="entry name" value="Cyclin-dependent kinase, regulatory subunit"/>
    <property type="match status" value="1"/>
</dbReference>
<name>A0AAD7AMT7_9AGAR</name>
<protein>
    <submittedName>
        <fullName evidence="1">Uncharacterized protein</fullName>
    </submittedName>
</protein>
<proteinExistence type="predicted"/>
<gene>
    <name evidence="1" type="ORF">DFH08DRAFT_683583</name>
</gene>
<reference evidence="1" key="1">
    <citation type="submission" date="2023-03" db="EMBL/GenBank/DDBJ databases">
        <title>Massive genome expansion in bonnet fungi (Mycena s.s.) driven by repeated elements and novel gene families across ecological guilds.</title>
        <authorList>
            <consortium name="Lawrence Berkeley National Laboratory"/>
            <person name="Harder C.B."/>
            <person name="Miyauchi S."/>
            <person name="Viragh M."/>
            <person name="Kuo A."/>
            <person name="Thoen E."/>
            <person name="Andreopoulos B."/>
            <person name="Lu D."/>
            <person name="Skrede I."/>
            <person name="Drula E."/>
            <person name="Henrissat B."/>
            <person name="Morin E."/>
            <person name="Kohler A."/>
            <person name="Barry K."/>
            <person name="LaButti K."/>
            <person name="Morin E."/>
            <person name="Salamov A."/>
            <person name="Lipzen A."/>
            <person name="Mereny Z."/>
            <person name="Hegedus B."/>
            <person name="Baldrian P."/>
            <person name="Stursova M."/>
            <person name="Weitz H."/>
            <person name="Taylor A."/>
            <person name="Grigoriev I.V."/>
            <person name="Nagy L.G."/>
            <person name="Martin F."/>
            <person name="Kauserud H."/>
        </authorList>
    </citation>
    <scope>NUCLEOTIDE SEQUENCE</scope>
    <source>
        <strain evidence="1">CBHHK002</strain>
    </source>
</reference>